<organism evidence="8 9">
    <name type="scientific">Magallana gigas</name>
    <name type="common">Pacific oyster</name>
    <name type="synonym">Crassostrea gigas</name>
    <dbReference type="NCBI Taxonomy" id="29159"/>
    <lineage>
        <taxon>Eukaryota</taxon>
        <taxon>Metazoa</taxon>
        <taxon>Spiralia</taxon>
        <taxon>Lophotrochozoa</taxon>
        <taxon>Mollusca</taxon>
        <taxon>Bivalvia</taxon>
        <taxon>Autobranchia</taxon>
        <taxon>Pteriomorphia</taxon>
        <taxon>Ostreida</taxon>
        <taxon>Ostreoidea</taxon>
        <taxon>Ostreidae</taxon>
        <taxon>Magallana</taxon>
    </lineage>
</organism>
<dbReference type="PANTHER" id="PTHR24028">
    <property type="entry name" value="CADHERIN-87A"/>
    <property type="match status" value="1"/>
</dbReference>
<sequence>MNIFFNESSASGSVIFVSSENNSQTKEWFVTSIEPRVALTFVKQTYQVVLLSEVDLDVPNPSDTCFPPQLQFMQRITCFRHFLDPIIHWVTFHVRQVNDNPPEAEKLPDIQISEGNVSVPLFLHRLFDYFKDRDCPKERLFLSISKYSSVEKDASEYFTINSTTGYLYQTKQFDYEESTIQCGIGKEGGFLNITAEDGLYKTSTSLSVTFINIDDAPPVFVNSDCSNVCLKCPLSSLSAFVHITHQGLIPTNPSAIKAIYPGSNVVYDMDVYPTKYSDNIQFENGTFVLPQSFANFSGYVEESDFTVTVIMQATGSNGQTSDKFPFSIHVITRPISSTSQQITDQTSSCPTKYITVIRQSTNDVIIIVLVVVVVLLLTIIIVNVVYRYRFHKTKSVSIEPVYSELQRNSIEIEHIYTIA</sequence>
<dbReference type="InterPro" id="IPR050174">
    <property type="entry name" value="Protocadherin/Cadherin-CA"/>
</dbReference>
<evidence type="ECO:0000256" key="3">
    <source>
        <dbReference type="ARBA" id="ARBA00022989"/>
    </source>
</evidence>
<feature type="transmembrane region" description="Helical" evidence="6">
    <location>
        <begin position="364"/>
        <end position="386"/>
    </location>
</feature>
<protein>
    <recommendedName>
        <fullName evidence="7">Cadherin domain-containing protein</fullName>
    </recommendedName>
</protein>
<keyword evidence="5" id="KW-0106">Calcium</keyword>
<dbReference type="GO" id="GO:0005886">
    <property type="term" value="C:plasma membrane"/>
    <property type="evidence" value="ECO:0007669"/>
    <property type="project" value="TreeGrafter"/>
</dbReference>
<evidence type="ECO:0000313" key="9">
    <source>
        <dbReference type="Proteomes" id="UP000005408"/>
    </source>
</evidence>
<reference evidence="8" key="1">
    <citation type="submission" date="2022-08" db="UniProtKB">
        <authorList>
            <consortium name="EnsemblMetazoa"/>
        </authorList>
    </citation>
    <scope>IDENTIFICATION</scope>
    <source>
        <strain evidence="8">05x7-T-G4-1.051#20</strain>
    </source>
</reference>
<keyword evidence="4" id="KW-0325">Glycoprotein</keyword>
<dbReference type="PANTHER" id="PTHR24028:SF146">
    <property type="entry name" value="CADHERIN 96CB, ISOFORM D-RELATED"/>
    <property type="match status" value="1"/>
</dbReference>
<dbReference type="AlphaFoldDB" id="A0A8W8N327"/>
<dbReference type="PROSITE" id="PS50268">
    <property type="entry name" value="CADHERIN_2"/>
    <property type="match status" value="1"/>
</dbReference>
<evidence type="ECO:0000256" key="5">
    <source>
        <dbReference type="PROSITE-ProRule" id="PRU00043"/>
    </source>
</evidence>
<evidence type="ECO:0000256" key="2">
    <source>
        <dbReference type="ARBA" id="ARBA00022692"/>
    </source>
</evidence>
<dbReference type="InterPro" id="IPR015919">
    <property type="entry name" value="Cadherin-like_sf"/>
</dbReference>
<dbReference type="CDD" id="cd11304">
    <property type="entry name" value="Cadherin_repeat"/>
    <property type="match status" value="1"/>
</dbReference>
<comment type="subcellular location">
    <subcellularLocation>
        <location evidence="1">Membrane</location>
        <topology evidence="1">Single-pass membrane protein</topology>
    </subcellularLocation>
</comment>
<proteinExistence type="predicted"/>
<dbReference type="Proteomes" id="UP000005408">
    <property type="component" value="Unassembled WGS sequence"/>
</dbReference>
<keyword evidence="2 6" id="KW-0812">Transmembrane</keyword>
<keyword evidence="9" id="KW-1185">Reference proteome</keyword>
<dbReference type="GO" id="GO:0007156">
    <property type="term" value="P:homophilic cell adhesion via plasma membrane adhesion molecules"/>
    <property type="evidence" value="ECO:0007669"/>
    <property type="project" value="InterPro"/>
</dbReference>
<dbReference type="Gene3D" id="2.60.40.60">
    <property type="entry name" value="Cadherins"/>
    <property type="match status" value="1"/>
</dbReference>
<accession>A0A8W8N327</accession>
<dbReference type="InterPro" id="IPR002126">
    <property type="entry name" value="Cadherin-like_dom"/>
</dbReference>
<evidence type="ECO:0000256" key="6">
    <source>
        <dbReference type="SAM" id="Phobius"/>
    </source>
</evidence>
<evidence type="ECO:0000256" key="1">
    <source>
        <dbReference type="ARBA" id="ARBA00004167"/>
    </source>
</evidence>
<dbReference type="SUPFAM" id="SSF49313">
    <property type="entry name" value="Cadherin-like"/>
    <property type="match status" value="1"/>
</dbReference>
<feature type="domain" description="Cadherin" evidence="7">
    <location>
        <begin position="132"/>
        <end position="220"/>
    </location>
</feature>
<dbReference type="EnsemblMetazoa" id="G3742.1">
    <property type="protein sequence ID" value="G3742.1:cds"/>
    <property type="gene ID" value="G3742"/>
</dbReference>
<dbReference type="GO" id="GO:0005509">
    <property type="term" value="F:calcium ion binding"/>
    <property type="evidence" value="ECO:0007669"/>
    <property type="project" value="UniProtKB-UniRule"/>
</dbReference>
<evidence type="ECO:0000256" key="4">
    <source>
        <dbReference type="ARBA" id="ARBA00023180"/>
    </source>
</evidence>
<name>A0A8W8N327_MAGGI</name>
<keyword evidence="3 6" id="KW-1133">Transmembrane helix</keyword>
<evidence type="ECO:0000259" key="7">
    <source>
        <dbReference type="PROSITE" id="PS50268"/>
    </source>
</evidence>
<evidence type="ECO:0000313" key="8">
    <source>
        <dbReference type="EnsemblMetazoa" id="G3742.1:cds"/>
    </source>
</evidence>
<keyword evidence="6" id="KW-0472">Membrane</keyword>